<evidence type="ECO:0000256" key="2">
    <source>
        <dbReference type="ARBA" id="ARBA00023002"/>
    </source>
</evidence>
<protein>
    <submittedName>
        <fullName evidence="3">Ldh family oxidoreductase</fullName>
    </submittedName>
</protein>
<dbReference type="InterPro" id="IPR036111">
    <property type="entry name" value="Mal/L-sulfo/L-lacto_DH-like_sf"/>
</dbReference>
<accession>A0ABU1HI11</accession>
<dbReference type="InterPro" id="IPR043144">
    <property type="entry name" value="Mal/L-sulf/L-lact_DH-like_ah"/>
</dbReference>
<evidence type="ECO:0000313" key="3">
    <source>
        <dbReference type="EMBL" id="MDR5907126.1"/>
    </source>
</evidence>
<sequence>MTELLIAPDALQSHCSMILQHHGLPVEDADVVSTSLVDANLRGVDSHGVSRMPIYIERLRRGLVTPNPKIRIISGRGASLLVDGDNGMGAVVTTKALEMAQERLGQYGSVSVGIKNSSHYGSGAYYAEQAAARGAASFLYSNAPSTMAPWGGVDPYLGTNPYTFGVPAGKHAPIILDMATSVVARGKIILAADAGKEIPEGWGIDSEGRPTTNARAALDGSVLPFGGPKGYGIALMIDIMAGVLTGAGFGPRIGDLYRDFEKPQNVGTFLQLTDVSTFLPMEDFRARIECMIDEIKSARRAAGVEEIFLPGEIERRKAEQRRERGIPLPEETVDNLNSLGISGPDSVLTGSAIN</sequence>
<dbReference type="Gene3D" id="3.30.1370.60">
    <property type="entry name" value="Hypothetical oxidoreductase yiak, domain 2"/>
    <property type="match status" value="1"/>
</dbReference>
<dbReference type="PANTHER" id="PTHR11091:SF0">
    <property type="entry name" value="MALATE DEHYDROGENASE"/>
    <property type="match status" value="1"/>
</dbReference>
<dbReference type="Proteomes" id="UP001251374">
    <property type="component" value="Unassembled WGS sequence"/>
</dbReference>
<comment type="similarity">
    <text evidence="1">Belongs to the LDH2/MDH2 oxidoreductase family.</text>
</comment>
<dbReference type="Gene3D" id="1.10.1530.10">
    <property type="match status" value="1"/>
</dbReference>
<dbReference type="InterPro" id="IPR043143">
    <property type="entry name" value="Mal/L-sulf/L-lact_DH-like_NADP"/>
</dbReference>
<dbReference type="SUPFAM" id="SSF89733">
    <property type="entry name" value="L-sulfolactate dehydrogenase-like"/>
    <property type="match status" value="1"/>
</dbReference>
<evidence type="ECO:0000313" key="4">
    <source>
        <dbReference type="Proteomes" id="UP001251374"/>
    </source>
</evidence>
<comment type="caution">
    <text evidence="3">The sequence shown here is derived from an EMBL/GenBank/DDBJ whole genome shotgun (WGS) entry which is preliminary data.</text>
</comment>
<dbReference type="PANTHER" id="PTHR11091">
    <property type="entry name" value="OXIDOREDUCTASE-RELATED"/>
    <property type="match status" value="1"/>
</dbReference>
<organism evidence="3 4">
    <name type="scientific">Franzmannia qiaohouensis</name>
    <dbReference type="NCBI Taxonomy" id="1329370"/>
    <lineage>
        <taxon>Bacteria</taxon>
        <taxon>Pseudomonadati</taxon>
        <taxon>Pseudomonadota</taxon>
        <taxon>Gammaproteobacteria</taxon>
        <taxon>Oceanospirillales</taxon>
        <taxon>Halomonadaceae</taxon>
        <taxon>Franzmannia</taxon>
    </lineage>
</organism>
<dbReference type="RefSeq" id="WP_309724254.1">
    <property type="nucleotide sequence ID" value="NZ_JARWAM010000014.1"/>
</dbReference>
<gene>
    <name evidence="3" type="ORF">QC821_17735</name>
</gene>
<dbReference type="Pfam" id="PF02615">
    <property type="entry name" value="Ldh_2"/>
    <property type="match status" value="1"/>
</dbReference>
<dbReference type="EMBL" id="JARWAM010000014">
    <property type="protein sequence ID" value="MDR5907126.1"/>
    <property type="molecule type" value="Genomic_DNA"/>
</dbReference>
<proteinExistence type="inferred from homology"/>
<keyword evidence="2" id="KW-0560">Oxidoreductase</keyword>
<keyword evidence="4" id="KW-1185">Reference proteome</keyword>
<dbReference type="InterPro" id="IPR003767">
    <property type="entry name" value="Malate/L-lactate_DH-like"/>
</dbReference>
<evidence type="ECO:0000256" key="1">
    <source>
        <dbReference type="ARBA" id="ARBA00006056"/>
    </source>
</evidence>
<reference evidence="3 4" key="1">
    <citation type="submission" date="2023-04" db="EMBL/GenBank/DDBJ databases">
        <title>A long-awaited taxogenomic arrangement of the family Halomonadaceae.</title>
        <authorList>
            <person name="De La Haba R."/>
            <person name="Chuvochina M."/>
            <person name="Wittouck S."/>
            <person name="Arahal D.R."/>
            <person name="Sanchez-Porro C."/>
            <person name="Hugenholtz P."/>
            <person name="Ventosa A."/>
        </authorList>
    </citation>
    <scope>NUCLEOTIDE SEQUENCE [LARGE SCALE GENOMIC DNA]</scope>
    <source>
        <strain evidence="3 4">DSM 26770</strain>
    </source>
</reference>
<name>A0ABU1HI11_9GAMM</name>